<feature type="domain" description="Thiamine pyrophosphate enzyme N-terminal TPP-binding" evidence="7">
    <location>
        <begin position="5"/>
        <end position="122"/>
    </location>
</feature>
<dbReference type="SUPFAM" id="SSF52518">
    <property type="entry name" value="Thiamin diphosphate-binding fold (THDP-binding)"/>
    <property type="match status" value="2"/>
</dbReference>
<dbReference type="SUPFAM" id="SSF52467">
    <property type="entry name" value="DHS-like NAD/FAD-binding domain"/>
    <property type="match status" value="1"/>
</dbReference>
<comment type="similarity">
    <text evidence="2 4">Belongs to the TPP enzyme family.</text>
</comment>
<dbReference type="CDD" id="cd00568">
    <property type="entry name" value="TPP_enzymes"/>
    <property type="match status" value="1"/>
</dbReference>
<dbReference type="RefSeq" id="WP_404604451.1">
    <property type="nucleotide sequence ID" value="NZ_JBIYDN010000002.1"/>
</dbReference>
<dbReference type="InterPro" id="IPR012001">
    <property type="entry name" value="Thiamin_PyroP_enz_TPP-bd_dom"/>
</dbReference>
<keyword evidence="8" id="KW-0808">Transferase</keyword>
<dbReference type="InterPro" id="IPR012000">
    <property type="entry name" value="Thiamin_PyroP_enz_cen_dom"/>
</dbReference>
<feature type="domain" description="Thiamine pyrophosphate enzyme TPP-binding" evidence="6">
    <location>
        <begin position="405"/>
        <end position="547"/>
    </location>
</feature>
<evidence type="ECO:0000259" key="5">
    <source>
        <dbReference type="Pfam" id="PF00205"/>
    </source>
</evidence>
<proteinExistence type="inferred from homology"/>
<evidence type="ECO:0000259" key="6">
    <source>
        <dbReference type="Pfam" id="PF02775"/>
    </source>
</evidence>
<dbReference type="CDD" id="cd07035">
    <property type="entry name" value="TPP_PYR_POX_like"/>
    <property type="match status" value="1"/>
</dbReference>
<protein>
    <submittedName>
        <fullName evidence="8">Acetolactate synthase-1/2/3 large subunit</fullName>
        <ecNumber evidence="8">2.2.1.6</ecNumber>
    </submittedName>
</protein>
<dbReference type="Proteomes" id="UP001620514">
    <property type="component" value="Unassembled WGS sequence"/>
</dbReference>
<dbReference type="PROSITE" id="PS00187">
    <property type="entry name" value="TPP_ENZYMES"/>
    <property type="match status" value="1"/>
</dbReference>
<evidence type="ECO:0000256" key="1">
    <source>
        <dbReference type="ARBA" id="ARBA00001964"/>
    </source>
</evidence>
<feature type="domain" description="Thiamine pyrophosphate enzyme central" evidence="5">
    <location>
        <begin position="197"/>
        <end position="333"/>
    </location>
</feature>
<organism evidence="8 9">
    <name type="scientific">Caballeronia udeis</name>
    <dbReference type="NCBI Taxonomy" id="1232866"/>
    <lineage>
        <taxon>Bacteria</taxon>
        <taxon>Pseudomonadati</taxon>
        <taxon>Pseudomonadota</taxon>
        <taxon>Betaproteobacteria</taxon>
        <taxon>Burkholderiales</taxon>
        <taxon>Burkholderiaceae</taxon>
        <taxon>Caballeronia</taxon>
    </lineage>
</organism>
<dbReference type="EC" id="2.2.1.6" evidence="8"/>
<evidence type="ECO:0000256" key="4">
    <source>
        <dbReference type="RuleBase" id="RU362132"/>
    </source>
</evidence>
<comment type="caution">
    <text evidence="8">The sequence shown here is derived from an EMBL/GenBank/DDBJ whole genome shotgun (WGS) entry which is preliminary data.</text>
</comment>
<dbReference type="Pfam" id="PF02776">
    <property type="entry name" value="TPP_enzyme_N"/>
    <property type="match status" value="1"/>
</dbReference>
<dbReference type="Gene3D" id="3.40.50.1220">
    <property type="entry name" value="TPP-binding domain"/>
    <property type="match status" value="1"/>
</dbReference>
<keyword evidence="9" id="KW-1185">Reference proteome</keyword>
<evidence type="ECO:0000313" key="8">
    <source>
        <dbReference type="EMBL" id="MFK4440763.1"/>
    </source>
</evidence>
<dbReference type="GO" id="GO:0003984">
    <property type="term" value="F:acetolactate synthase activity"/>
    <property type="evidence" value="ECO:0007669"/>
    <property type="project" value="UniProtKB-EC"/>
</dbReference>
<dbReference type="EMBL" id="JBIYDN010000002">
    <property type="protein sequence ID" value="MFK4440763.1"/>
    <property type="molecule type" value="Genomic_DNA"/>
</dbReference>
<evidence type="ECO:0000313" key="9">
    <source>
        <dbReference type="Proteomes" id="UP001620514"/>
    </source>
</evidence>
<dbReference type="PANTHER" id="PTHR18968">
    <property type="entry name" value="THIAMINE PYROPHOSPHATE ENZYMES"/>
    <property type="match status" value="1"/>
</dbReference>
<reference evidence="8 9" key="1">
    <citation type="submission" date="2024-11" db="EMBL/GenBank/DDBJ databases">
        <title>Using genomics to understand microbial adaptation to soil warming.</title>
        <authorList>
            <person name="Deangelis K.M. PhD."/>
        </authorList>
    </citation>
    <scope>NUCLEOTIDE SEQUENCE [LARGE SCALE GENOMIC DNA]</scope>
    <source>
        <strain evidence="8 9">GAS97</strain>
    </source>
</reference>
<keyword evidence="3 4" id="KW-0786">Thiamine pyrophosphate</keyword>
<sequence>MSKLNGAEAMVHMLCLNGVKHIFGLCGDTSLPFYDALQRLDHGIDHILTRDERSAAYMADGYARVTGKVGVCEGPSGGGATYLLPGLVEANESSVAVLGITSDVSVDSRGKYPLTELDQEALYRPLTKWNTTIDRAGQIPGAVRAAFRAMTTGRPGTAHLCLPYDVQKHEVDPAELWAQPGHDTFPSMRSAPAPDDIDRAAQKLVAAKSPVIVCGGGVVISGACAALATLAGQLNAPVCTTVSGQGSLADTHPLNAGVVGSNGGVRATREVLSAADLVLFIGCRVGSTSTEHWRVPSRSVPILHIDSDPMVIAANYQTEVGMAGDALLALTMLNEAVESRLASRPADAADGRAIVARAQEAKWALFKPLAESLDRPIKPERVVDALNRLLPPNAIVVADPGTPCPYFSAYFKASQPGRHFITNRAHGALGFSMSAGMGAAIGRPDTKVVSVMGDGSFGFTVGEMETIVRRKVPLLMIVFSNSVYGWIKASQKAGYDARYFSVDFDRTDHARIAEAYGVKAWRVEDPAQLDAVLKAAIEHGGPALVDVISQPLQETAAPVSQWMG</sequence>
<dbReference type="InterPro" id="IPR000399">
    <property type="entry name" value="TPP-bd_CS"/>
</dbReference>
<gene>
    <name evidence="8" type="ORF">ABH943_000769</name>
</gene>
<evidence type="ECO:0000259" key="7">
    <source>
        <dbReference type="Pfam" id="PF02776"/>
    </source>
</evidence>
<dbReference type="InterPro" id="IPR045229">
    <property type="entry name" value="TPP_enz"/>
</dbReference>
<evidence type="ECO:0000256" key="2">
    <source>
        <dbReference type="ARBA" id="ARBA00007812"/>
    </source>
</evidence>
<name>A0ABW8MAT4_9BURK</name>
<dbReference type="InterPro" id="IPR029061">
    <property type="entry name" value="THDP-binding"/>
</dbReference>
<dbReference type="Pfam" id="PF02775">
    <property type="entry name" value="TPP_enzyme_C"/>
    <property type="match status" value="1"/>
</dbReference>
<comment type="cofactor">
    <cofactor evidence="1">
        <name>thiamine diphosphate</name>
        <dbReference type="ChEBI" id="CHEBI:58937"/>
    </cofactor>
</comment>
<evidence type="ECO:0000256" key="3">
    <source>
        <dbReference type="ARBA" id="ARBA00023052"/>
    </source>
</evidence>
<accession>A0ABW8MAT4</accession>
<dbReference type="Gene3D" id="3.40.50.970">
    <property type="match status" value="2"/>
</dbReference>
<dbReference type="InterPro" id="IPR011766">
    <property type="entry name" value="TPP_enzyme_TPP-bd"/>
</dbReference>
<dbReference type="Pfam" id="PF00205">
    <property type="entry name" value="TPP_enzyme_M"/>
    <property type="match status" value="1"/>
</dbReference>
<dbReference type="PANTHER" id="PTHR18968:SF13">
    <property type="entry name" value="ACETOLACTATE SYNTHASE CATALYTIC SUBUNIT, MITOCHONDRIAL"/>
    <property type="match status" value="1"/>
</dbReference>
<dbReference type="InterPro" id="IPR029035">
    <property type="entry name" value="DHS-like_NAD/FAD-binding_dom"/>
</dbReference>